<evidence type="ECO:0000256" key="3">
    <source>
        <dbReference type="ARBA" id="ARBA00022723"/>
    </source>
</evidence>
<dbReference type="EMBL" id="BMHB01000001">
    <property type="protein sequence ID" value="GGI11390.1"/>
    <property type="molecule type" value="Genomic_DNA"/>
</dbReference>
<reference evidence="8" key="1">
    <citation type="journal article" date="2019" name="Int. J. Syst. Evol. Microbiol.">
        <title>The Global Catalogue of Microorganisms (GCM) 10K type strain sequencing project: providing services to taxonomists for standard genome sequencing and annotation.</title>
        <authorList>
            <consortium name="The Broad Institute Genomics Platform"/>
            <consortium name="The Broad Institute Genome Sequencing Center for Infectious Disease"/>
            <person name="Wu L."/>
            <person name="Ma J."/>
        </authorList>
    </citation>
    <scope>NUCLEOTIDE SEQUENCE [LARGE SCALE GENOMIC DNA]</scope>
    <source>
        <strain evidence="8">CGMCC 1.14993</strain>
    </source>
</reference>
<evidence type="ECO:0000256" key="4">
    <source>
        <dbReference type="ARBA" id="ARBA00022801"/>
    </source>
</evidence>
<evidence type="ECO:0000256" key="1">
    <source>
        <dbReference type="ARBA" id="ARBA00001946"/>
    </source>
</evidence>
<comment type="cofactor">
    <cofactor evidence="1">
        <name>Mg(2+)</name>
        <dbReference type="ChEBI" id="CHEBI:18420"/>
    </cofactor>
</comment>
<dbReference type="InterPro" id="IPR015797">
    <property type="entry name" value="NUDIX_hydrolase-like_dom_sf"/>
</dbReference>
<dbReference type="GO" id="GO:0046872">
    <property type="term" value="F:metal ion binding"/>
    <property type="evidence" value="ECO:0007669"/>
    <property type="project" value="UniProtKB-KW"/>
</dbReference>
<proteinExistence type="inferred from homology"/>
<organism evidence="7 8">
    <name type="scientific">Gottfriedia solisilvae</name>
    <dbReference type="NCBI Taxonomy" id="1516104"/>
    <lineage>
        <taxon>Bacteria</taxon>
        <taxon>Bacillati</taxon>
        <taxon>Bacillota</taxon>
        <taxon>Bacilli</taxon>
        <taxon>Bacillales</taxon>
        <taxon>Bacillaceae</taxon>
        <taxon>Gottfriedia</taxon>
    </lineage>
</organism>
<evidence type="ECO:0000256" key="5">
    <source>
        <dbReference type="ARBA" id="ARBA00022842"/>
    </source>
</evidence>
<comment type="caution">
    <text evidence="7">The sequence shown here is derived from an EMBL/GenBank/DDBJ whole genome shotgun (WGS) entry which is preliminary data.</text>
</comment>
<comment type="similarity">
    <text evidence="2">Belongs to the Nudix hydrolase family.</text>
</comment>
<dbReference type="Gene3D" id="3.90.79.10">
    <property type="entry name" value="Nucleoside Triphosphate Pyrophosphohydrolase"/>
    <property type="match status" value="1"/>
</dbReference>
<dbReference type="PANTHER" id="PTHR43758">
    <property type="entry name" value="7,8-DIHYDRO-8-OXOGUANINE TRIPHOSPHATASE"/>
    <property type="match status" value="1"/>
</dbReference>
<keyword evidence="5" id="KW-0460">Magnesium</keyword>
<dbReference type="GO" id="GO:0005737">
    <property type="term" value="C:cytoplasm"/>
    <property type="evidence" value="ECO:0007669"/>
    <property type="project" value="TreeGrafter"/>
</dbReference>
<accession>A0A8J3EU94</accession>
<dbReference type="InterPro" id="IPR020476">
    <property type="entry name" value="Nudix_hydrolase"/>
</dbReference>
<dbReference type="PROSITE" id="PS51462">
    <property type="entry name" value="NUDIX"/>
    <property type="match status" value="1"/>
</dbReference>
<keyword evidence="4" id="KW-0378">Hydrolase</keyword>
<protein>
    <submittedName>
        <fullName evidence="7">7,8-dihydro-8-oxoguanine triphosphatase</fullName>
    </submittedName>
</protein>
<dbReference type="CDD" id="cd18886">
    <property type="entry name" value="NUDIX_MutT_Nudt1"/>
    <property type="match status" value="1"/>
</dbReference>
<evidence type="ECO:0000259" key="6">
    <source>
        <dbReference type="PROSITE" id="PS51462"/>
    </source>
</evidence>
<keyword evidence="8" id="KW-1185">Reference proteome</keyword>
<name>A0A8J3EU94_9BACI</name>
<evidence type="ECO:0000313" key="8">
    <source>
        <dbReference type="Proteomes" id="UP000626244"/>
    </source>
</evidence>
<dbReference type="GO" id="GO:0016818">
    <property type="term" value="F:hydrolase activity, acting on acid anhydrides, in phosphorus-containing anhydrides"/>
    <property type="evidence" value="ECO:0007669"/>
    <property type="project" value="TreeGrafter"/>
</dbReference>
<dbReference type="Proteomes" id="UP000626244">
    <property type="component" value="Unassembled WGS sequence"/>
</dbReference>
<dbReference type="PANTHER" id="PTHR43758:SF2">
    <property type="entry name" value="OXIDIZED PURINE NUCLEOSIDE TRIPHOSPHATE HYDROLASE"/>
    <property type="match status" value="1"/>
</dbReference>
<gene>
    <name evidence="7" type="ORF">GCM10007380_07590</name>
</gene>
<feature type="domain" description="Nudix hydrolase" evidence="6">
    <location>
        <begin position="1"/>
        <end position="132"/>
    </location>
</feature>
<sequence>MKYTLCFIQRKSELLMLNRFKAPTMGIWNGVGGKIEINETIEESVQREILEETGLFIELDQITHKGLVTWQEKDHVFGGMYIFKADVAEDLYYNTPIKTDEGILDWKRIDWVTDKQNEGVGECIPYFLPILLNDDKKYHHAFYYEGSRVVDVVVKEQISMMK</sequence>
<dbReference type="Pfam" id="PF00293">
    <property type="entry name" value="NUDIX"/>
    <property type="match status" value="1"/>
</dbReference>
<evidence type="ECO:0000313" key="7">
    <source>
        <dbReference type="EMBL" id="GGI11390.1"/>
    </source>
</evidence>
<dbReference type="AlphaFoldDB" id="A0A8J3EU94"/>
<dbReference type="InterPro" id="IPR000086">
    <property type="entry name" value="NUDIX_hydrolase_dom"/>
</dbReference>
<keyword evidence="3" id="KW-0479">Metal-binding</keyword>
<dbReference type="PRINTS" id="PR00502">
    <property type="entry name" value="NUDIXFAMILY"/>
</dbReference>
<evidence type="ECO:0000256" key="2">
    <source>
        <dbReference type="ARBA" id="ARBA00005582"/>
    </source>
</evidence>
<dbReference type="SUPFAM" id="SSF55811">
    <property type="entry name" value="Nudix"/>
    <property type="match status" value="1"/>
</dbReference>